<name>A0A438CTK6_VITVI</name>
<evidence type="ECO:0000259" key="2">
    <source>
        <dbReference type="Pfam" id="PF24496"/>
    </source>
</evidence>
<dbReference type="Proteomes" id="UP000288805">
    <property type="component" value="Unassembled WGS sequence"/>
</dbReference>
<evidence type="ECO:0000313" key="3">
    <source>
        <dbReference type="EMBL" id="RVW26548.1"/>
    </source>
</evidence>
<dbReference type="InterPro" id="IPR056010">
    <property type="entry name" value="DUF7588"/>
</dbReference>
<protein>
    <recommendedName>
        <fullName evidence="2">DUF7588 domain-containing protein</fullName>
    </recommendedName>
</protein>
<feature type="domain" description="DUF7588" evidence="2">
    <location>
        <begin position="138"/>
        <end position="202"/>
    </location>
</feature>
<feature type="region of interest" description="Disordered" evidence="1">
    <location>
        <begin position="53"/>
        <end position="119"/>
    </location>
</feature>
<evidence type="ECO:0000256" key="1">
    <source>
        <dbReference type="SAM" id="MobiDB-lite"/>
    </source>
</evidence>
<reference evidence="3 4" key="1">
    <citation type="journal article" date="2018" name="PLoS Genet.">
        <title>Population sequencing reveals clonal diversity and ancestral inbreeding in the grapevine cultivar Chardonnay.</title>
        <authorList>
            <person name="Roach M.J."/>
            <person name="Johnson D.L."/>
            <person name="Bohlmann J."/>
            <person name="van Vuuren H.J."/>
            <person name="Jones S.J."/>
            <person name="Pretorius I.S."/>
            <person name="Schmidt S.A."/>
            <person name="Borneman A.R."/>
        </authorList>
    </citation>
    <scope>NUCLEOTIDE SEQUENCE [LARGE SCALE GENOMIC DNA]</scope>
    <source>
        <strain evidence="4">cv. Chardonnay</strain>
        <tissue evidence="3">Leaf</tissue>
    </source>
</reference>
<sequence length="231" mass="27018">MTPVEISWESLTHSNTWNFTQLALPKPIQSKKPLFITQDDKGNVTIQFPPKEIGQNSKISIQGSRTSSPPKQSFEINSRRPSVKLDNVDFRPNIPHPRYVMQESSPPTSPTPSQMLPPDEPHQLMVIDEVTEPFQIDKEYLSKELHLPKHKEKRERFFSTKLTTQTRHKFREEWYKCMERNRIDIPMFTYLEMYASNNDHDYPFVEVNTLQKGQVWKTASKTVVANHPPLE</sequence>
<evidence type="ECO:0000313" key="4">
    <source>
        <dbReference type="Proteomes" id="UP000288805"/>
    </source>
</evidence>
<organism evidence="3 4">
    <name type="scientific">Vitis vinifera</name>
    <name type="common">Grape</name>
    <dbReference type="NCBI Taxonomy" id="29760"/>
    <lineage>
        <taxon>Eukaryota</taxon>
        <taxon>Viridiplantae</taxon>
        <taxon>Streptophyta</taxon>
        <taxon>Embryophyta</taxon>
        <taxon>Tracheophyta</taxon>
        <taxon>Spermatophyta</taxon>
        <taxon>Magnoliopsida</taxon>
        <taxon>eudicotyledons</taxon>
        <taxon>Gunneridae</taxon>
        <taxon>Pentapetalae</taxon>
        <taxon>rosids</taxon>
        <taxon>Vitales</taxon>
        <taxon>Vitaceae</taxon>
        <taxon>Viteae</taxon>
        <taxon>Vitis</taxon>
    </lineage>
</organism>
<dbReference type="Pfam" id="PF24496">
    <property type="entry name" value="DUF7588"/>
    <property type="match status" value="1"/>
</dbReference>
<dbReference type="AlphaFoldDB" id="A0A438CTK6"/>
<comment type="caution">
    <text evidence="3">The sequence shown here is derived from an EMBL/GenBank/DDBJ whole genome shotgun (WGS) entry which is preliminary data.</text>
</comment>
<dbReference type="EMBL" id="QGNW01002005">
    <property type="protein sequence ID" value="RVW26548.1"/>
    <property type="molecule type" value="Genomic_DNA"/>
</dbReference>
<feature type="compositionally biased region" description="Polar residues" evidence="1">
    <location>
        <begin position="54"/>
        <end position="80"/>
    </location>
</feature>
<proteinExistence type="predicted"/>
<gene>
    <name evidence="3" type="ORF">CK203_103797</name>
</gene>
<accession>A0A438CTK6</accession>